<protein>
    <submittedName>
        <fullName evidence="3">Helix-turn-helix domain-containing protein</fullName>
    </submittedName>
</protein>
<keyword evidence="4" id="KW-1185">Reference proteome</keyword>
<evidence type="ECO:0000259" key="2">
    <source>
        <dbReference type="PROSITE" id="PS01124"/>
    </source>
</evidence>
<feature type="compositionally biased region" description="Basic and acidic residues" evidence="1">
    <location>
        <begin position="1"/>
        <end position="18"/>
    </location>
</feature>
<dbReference type="AlphaFoldDB" id="A0A850HIL9"/>
<dbReference type="InterPro" id="IPR018060">
    <property type="entry name" value="HTH_AraC"/>
</dbReference>
<evidence type="ECO:0000256" key="1">
    <source>
        <dbReference type="SAM" id="MobiDB-lite"/>
    </source>
</evidence>
<dbReference type="EMBL" id="JABWTA010000001">
    <property type="protein sequence ID" value="NVE95522.1"/>
    <property type="molecule type" value="Genomic_DNA"/>
</dbReference>
<dbReference type="Gene3D" id="1.10.10.60">
    <property type="entry name" value="Homeodomain-like"/>
    <property type="match status" value="1"/>
</dbReference>
<dbReference type="GO" id="GO:0043565">
    <property type="term" value="F:sequence-specific DNA binding"/>
    <property type="evidence" value="ECO:0007669"/>
    <property type="project" value="InterPro"/>
</dbReference>
<gene>
    <name evidence="3" type="ORF">HUO12_11485</name>
</gene>
<evidence type="ECO:0000313" key="4">
    <source>
        <dbReference type="Proteomes" id="UP000546031"/>
    </source>
</evidence>
<organism evidence="3 4">
    <name type="scientific">Altererythrobacter lutimaris</name>
    <dbReference type="NCBI Taxonomy" id="2743979"/>
    <lineage>
        <taxon>Bacteria</taxon>
        <taxon>Pseudomonadati</taxon>
        <taxon>Pseudomonadota</taxon>
        <taxon>Alphaproteobacteria</taxon>
        <taxon>Sphingomonadales</taxon>
        <taxon>Erythrobacteraceae</taxon>
        <taxon>Altererythrobacter</taxon>
    </lineage>
</organism>
<dbReference type="RefSeq" id="WP_176273734.1">
    <property type="nucleotide sequence ID" value="NZ_JABWTA010000001.1"/>
</dbReference>
<evidence type="ECO:0000313" key="3">
    <source>
        <dbReference type="EMBL" id="NVE95522.1"/>
    </source>
</evidence>
<accession>A0A850HIL9</accession>
<sequence>MDKKPASGSKHESLDALDSRSGTSTSGLPLSVNREPSDGLRPWVARLVAARIETEADHTIVCGMCNDLAYQRLVQRGRWTAQSKDGHDAYQDEALLFGPHSKYMPLTCTGPVVAIGVGLRPGALTRLADQKAPELLDRIVRGDPLGLIESDMASEYPASATPDQWIAQLEARLRLLIEKLDPEPPDPVSTAFERAAFLNPNIAPGDVAEEQGISLRQLERIVKRDFGLSPKKVLRRARALDLAAQLCGVADEAEEQELLLRYFDQSHLIREFQAFFANTPAAFRSTPHPLMTINLETRQARRLEILNRIMPGERRPWEAE</sequence>
<dbReference type="GO" id="GO:0003700">
    <property type="term" value="F:DNA-binding transcription factor activity"/>
    <property type="evidence" value="ECO:0007669"/>
    <property type="project" value="InterPro"/>
</dbReference>
<comment type="caution">
    <text evidence="3">The sequence shown here is derived from an EMBL/GenBank/DDBJ whole genome shotgun (WGS) entry which is preliminary data.</text>
</comment>
<feature type="domain" description="HTH araC/xylS-type" evidence="2">
    <location>
        <begin position="206"/>
        <end position="286"/>
    </location>
</feature>
<dbReference type="PROSITE" id="PS01124">
    <property type="entry name" value="HTH_ARAC_FAMILY_2"/>
    <property type="match status" value="1"/>
</dbReference>
<dbReference type="InterPro" id="IPR046532">
    <property type="entry name" value="DUF6597"/>
</dbReference>
<feature type="region of interest" description="Disordered" evidence="1">
    <location>
        <begin position="1"/>
        <end position="35"/>
    </location>
</feature>
<proteinExistence type="predicted"/>
<name>A0A850HIL9_9SPHN</name>
<dbReference type="Proteomes" id="UP000546031">
    <property type="component" value="Unassembled WGS sequence"/>
</dbReference>
<reference evidence="3 4" key="1">
    <citation type="submission" date="2020-06" db="EMBL/GenBank/DDBJ databases">
        <title>Altererythrobacter lutimaris sp. nov., a marine bacterium isolated from a tidal flat.</title>
        <authorList>
            <person name="Kim D."/>
            <person name="Yoo Y."/>
            <person name="Kim J.-J."/>
        </authorList>
    </citation>
    <scope>NUCLEOTIDE SEQUENCE [LARGE SCALE GENOMIC DNA]</scope>
    <source>
        <strain evidence="3 4">JGD-16</strain>
    </source>
</reference>
<dbReference type="Pfam" id="PF20240">
    <property type="entry name" value="DUF6597"/>
    <property type="match status" value="1"/>
</dbReference>
<dbReference type="SMART" id="SM00342">
    <property type="entry name" value="HTH_ARAC"/>
    <property type="match status" value="1"/>
</dbReference>
<dbReference type="Pfam" id="PF12833">
    <property type="entry name" value="HTH_18"/>
    <property type="match status" value="1"/>
</dbReference>